<gene>
    <name evidence="3" type="ORF">D3Z33_12930</name>
</gene>
<protein>
    <submittedName>
        <fullName evidence="3">Uncharacterized protein</fullName>
    </submittedName>
</protein>
<evidence type="ECO:0000313" key="3">
    <source>
        <dbReference type="EMBL" id="NBI07758.1"/>
    </source>
</evidence>
<evidence type="ECO:0000256" key="2">
    <source>
        <dbReference type="SAM" id="SignalP"/>
    </source>
</evidence>
<accession>A0A845R2G7</accession>
<keyword evidence="4" id="KW-1185">Reference proteome</keyword>
<evidence type="ECO:0000256" key="1">
    <source>
        <dbReference type="SAM" id="MobiDB-lite"/>
    </source>
</evidence>
<feature type="region of interest" description="Disordered" evidence="1">
    <location>
        <begin position="306"/>
        <end position="330"/>
    </location>
</feature>
<reference evidence="3 4" key="1">
    <citation type="submission" date="2018-08" db="EMBL/GenBank/DDBJ databases">
        <title>Murine metabolic-syndrome-specific gut microbial biobank.</title>
        <authorList>
            <person name="Liu C."/>
        </authorList>
    </citation>
    <scope>NUCLEOTIDE SEQUENCE [LARGE SCALE GENOMIC DNA]</scope>
    <source>
        <strain evidence="3 4">583</strain>
    </source>
</reference>
<feature type="chain" id="PRO_5032867186" evidence="2">
    <location>
        <begin position="27"/>
        <end position="716"/>
    </location>
</feature>
<sequence>MKNNKILKFFTSILIISFLFTSFATAASPVVKDETVYVTLDHNGKESQKTSSIWLHSDKVLKDIEDKSNLNNIKNIKGNDKPEKKDDKLIWNIDDKEIFYQGKTDKSLPISFDINYFLDNKKLNPENILGKSGDLKIEIKVSNNHKVNNLYVPYIVTSVITLPTDKFTNIKTNTGKVLSEGNNNIISFVTIPGLKESLALDNNIIDLPNKLIINAEVKDFEMNSIYSTILTQLPEIEKIDEKDNINSLLEGIDKIKNSSNQLTSASEKLYQGQNDLNDGLNTFMNGVMDLGSGSNTLKNGLDKLENGMSSSKDGSEKISKGANKLSDSTNELGKGIEALGKGTSEFGKKAVEFSSSAQEISKGLKDIPENTNKLNSGMNLIIENTGKIHDIQTQLTSGLEQSTKASNELISAKKAENEGIQQLKLTINKLNEIIKSLEGAPGQEATIEALTTIMNTQQSALEQLENGGNDILTGLNQLNKGLNKSKSVSSELSTGLNSINENQGNVSRGISQLEEGTKSLGTYSDKLFEASKQLNDGAESIHDNSQLLVEGFYKFEKGSNDLATSTKTLSTALGSLKGGTQELVNGSEKLSNGGSLLIENSGKLISGSEELVKNSNKFKDSMNEFNEEGIDKISSKIKPLTLDIEKTLDNKDKLIKLSKENTSFSGISNNMEGELKFILKTPELKQKDTSDNKTINTENENKSQGFKEWIKNLFRN</sequence>
<feature type="signal peptide" evidence="2">
    <location>
        <begin position="1"/>
        <end position="26"/>
    </location>
</feature>
<dbReference type="AlphaFoldDB" id="A0A845R2G7"/>
<dbReference type="Gene3D" id="1.10.287.950">
    <property type="entry name" value="Methyl-accepting chemotaxis protein"/>
    <property type="match status" value="2"/>
</dbReference>
<proteinExistence type="predicted"/>
<dbReference type="OrthoDB" id="9815841at2"/>
<dbReference type="EMBL" id="QXXA01000015">
    <property type="protein sequence ID" value="NBI07758.1"/>
    <property type="molecule type" value="Genomic_DNA"/>
</dbReference>
<dbReference type="Proteomes" id="UP000467132">
    <property type="component" value="Unassembled WGS sequence"/>
</dbReference>
<dbReference type="RefSeq" id="WP_160198229.1">
    <property type="nucleotide sequence ID" value="NZ_QXXA01000015.1"/>
</dbReference>
<evidence type="ECO:0000313" key="4">
    <source>
        <dbReference type="Proteomes" id="UP000467132"/>
    </source>
</evidence>
<keyword evidence="2" id="KW-0732">Signal</keyword>
<dbReference type="SUPFAM" id="SSF58104">
    <property type="entry name" value="Methyl-accepting chemotaxis protein (MCP) signaling domain"/>
    <property type="match status" value="1"/>
</dbReference>
<comment type="caution">
    <text evidence="3">The sequence shown here is derived from an EMBL/GenBank/DDBJ whole genome shotgun (WGS) entry which is preliminary data.</text>
</comment>
<name>A0A845R2G7_9CLOT</name>
<organism evidence="3 4">
    <name type="scientific">Senegalia massiliensis</name>
    <dbReference type="NCBI Taxonomy" id="1720316"/>
    <lineage>
        <taxon>Bacteria</taxon>
        <taxon>Bacillati</taxon>
        <taxon>Bacillota</taxon>
        <taxon>Clostridia</taxon>
        <taxon>Eubacteriales</taxon>
        <taxon>Clostridiaceae</taxon>
        <taxon>Senegalia</taxon>
    </lineage>
</organism>